<dbReference type="EnsemblMetazoa" id="XM_029489124.1">
    <property type="protein sequence ID" value="XP_029344984.1"/>
    <property type="gene ID" value="LOC100575446"/>
</dbReference>
<dbReference type="KEGG" id="api:100575446"/>
<reference evidence="2" key="1">
    <citation type="submission" date="2010-06" db="EMBL/GenBank/DDBJ databases">
        <authorList>
            <person name="Jiang H."/>
            <person name="Abraham K."/>
            <person name="Ali S."/>
            <person name="Alsbrooks S.L."/>
            <person name="Anim B.N."/>
            <person name="Anosike U.S."/>
            <person name="Attaway T."/>
            <person name="Bandaranaike D.P."/>
            <person name="Battles P.K."/>
            <person name="Bell S.N."/>
            <person name="Bell A.V."/>
            <person name="Beltran B."/>
            <person name="Bickham C."/>
            <person name="Bustamante Y."/>
            <person name="Caleb T."/>
            <person name="Canada A."/>
            <person name="Cardenas V."/>
            <person name="Carter K."/>
            <person name="Chacko J."/>
            <person name="Chandrabose M.N."/>
            <person name="Chavez D."/>
            <person name="Chavez A."/>
            <person name="Chen L."/>
            <person name="Chu H.-S."/>
            <person name="Claassen K.J."/>
            <person name="Cockrell R."/>
            <person name="Collins M."/>
            <person name="Cooper J.A."/>
            <person name="Cree A."/>
            <person name="Curry S.M."/>
            <person name="Da Y."/>
            <person name="Dao M.D."/>
            <person name="Das B."/>
            <person name="Davila M.-L."/>
            <person name="Davy-Carroll L."/>
            <person name="Denson S."/>
            <person name="Dinh H."/>
            <person name="Ebong V.E."/>
            <person name="Edwards J.R."/>
            <person name="Egan A."/>
            <person name="El-Daye J."/>
            <person name="Escobedo L."/>
            <person name="Fernandez S."/>
            <person name="Fernando P.R."/>
            <person name="Flagg N."/>
            <person name="Forbes L.D."/>
            <person name="Fowler R.G."/>
            <person name="Fu Q."/>
            <person name="Gabisi R.A."/>
            <person name="Ganer J."/>
            <person name="Garbino Pronczuk A."/>
            <person name="Garcia R.M."/>
            <person name="Garner T."/>
            <person name="Garrett T.E."/>
            <person name="Gonzalez D.A."/>
            <person name="Hamid H."/>
            <person name="Hawkins E.S."/>
            <person name="Hirani K."/>
            <person name="Hogues M.E."/>
            <person name="Hollins B."/>
            <person name="Hsiao C.-H."/>
            <person name="Jabil R."/>
            <person name="James M.L."/>
            <person name="Jhangiani S.N."/>
            <person name="Johnson B."/>
            <person name="Johnson Q."/>
            <person name="Joshi V."/>
            <person name="Kalu J.B."/>
            <person name="Kam C."/>
            <person name="Kashfia A."/>
            <person name="Keebler J."/>
            <person name="Kisamo H."/>
            <person name="Kovar C.L."/>
            <person name="Lago L.A."/>
            <person name="Lai C.-Y."/>
            <person name="Laidlaw J."/>
            <person name="Lara F."/>
            <person name="Le T.-K."/>
            <person name="Lee S.L."/>
            <person name="Legall F.H."/>
            <person name="Lemon S.J."/>
            <person name="Lewis L.R."/>
            <person name="Li B."/>
            <person name="Liu Y."/>
            <person name="Liu Y.-S."/>
            <person name="Lopez J."/>
            <person name="Lozado R.J."/>
            <person name="Lu J."/>
            <person name="Madu R.C."/>
            <person name="Maheshwari M."/>
            <person name="Maheshwari R."/>
            <person name="Malloy K."/>
            <person name="Martinez E."/>
            <person name="Mathew T."/>
            <person name="Mercado I.C."/>
            <person name="Mercado C."/>
            <person name="Meyer B."/>
            <person name="Montgomery K."/>
            <person name="Morgan M.B."/>
            <person name="Munidasa M."/>
            <person name="Nazareth L.V."/>
            <person name="Nelson J."/>
            <person name="Ng B.M."/>
            <person name="Nguyen N.B."/>
            <person name="Nguyen P.Q."/>
            <person name="Nguyen T."/>
            <person name="Obregon M."/>
            <person name="Okwuonu G.O."/>
            <person name="Onwere C.G."/>
            <person name="Orozco G."/>
            <person name="Parra A."/>
            <person name="Patel S."/>
            <person name="Patil S."/>
            <person name="Perez A."/>
            <person name="Perez Y."/>
            <person name="Pham C."/>
            <person name="Primus E.L."/>
            <person name="Pu L.-L."/>
            <person name="Puazo M."/>
            <person name="Qin X."/>
            <person name="Quiroz J.B."/>
            <person name="Reese J."/>
            <person name="Richards S."/>
            <person name="Rives C.M."/>
            <person name="Robberts R."/>
            <person name="Ruiz S.J."/>
            <person name="Ruiz M.J."/>
            <person name="Santibanez J."/>
            <person name="Schneider B.W."/>
            <person name="Sisson I."/>
            <person name="Smith M."/>
            <person name="Sodergren E."/>
            <person name="Song X.-Z."/>
            <person name="Song B.B."/>
            <person name="Summersgill H."/>
            <person name="Thelus R."/>
            <person name="Thornton R.D."/>
            <person name="Trejos Z.Y."/>
            <person name="Usmani K."/>
            <person name="Vattathil S."/>
            <person name="Villasana D."/>
            <person name="Walker D.L."/>
            <person name="Wang S."/>
            <person name="Wang K."/>
            <person name="White C.S."/>
            <person name="Williams A.C."/>
            <person name="Williamson J."/>
            <person name="Wilson K."/>
            <person name="Woghiren I.O."/>
            <person name="Woodworth J.R."/>
            <person name="Worley K.C."/>
            <person name="Wright R.A."/>
            <person name="Wu W."/>
            <person name="Young L."/>
            <person name="Zhang L."/>
            <person name="Zhang J."/>
            <person name="Zhu Y."/>
            <person name="Muzny D.M."/>
            <person name="Weinstock G."/>
            <person name="Gibbs R.A."/>
        </authorList>
    </citation>
    <scope>NUCLEOTIDE SEQUENCE [LARGE SCALE GENOMIC DNA]</scope>
    <source>
        <strain evidence="2">LSR1</strain>
    </source>
</reference>
<proteinExistence type="predicted"/>
<evidence type="ECO:0000313" key="1">
    <source>
        <dbReference type="EnsemblMetazoa" id="XP_029344984.1"/>
    </source>
</evidence>
<dbReference type="RefSeq" id="XP_029344984.1">
    <property type="nucleotide sequence ID" value="XM_029489124.1"/>
</dbReference>
<dbReference type="AlphaFoldDB" id="A0A8R2NSQ6"/>
<name>A0A8R2NSQ6_ACYPI</name>
<dbReference type="Proteomes" id="UP000007819">
    <property type="component" value="Chromosome A2"/>
</dbReference>
<dbReference type="GeneID" id="100575446"/>
<protein>
    <submittedName>
        <fullName evidence="1">Uncharacterized protein</fullName>
    </submittedName>
</protein>
<keyword evidence="2" id="KW-1185">Reference proteome</keyword>
<accession>A0A8R2NSQ6</accession>
<organism evidence="1 2">
    <name type="scientific">Acyrthosiphon pisum</name>
    <name type="common">Pea aphid</name>
    <dbReference type="NCBI Taxonomy" id="7029"/>
    <lineage>
        <taxon>Eukaryota</taxon>
        <taxon>Metazoa</taxon>
        <taxon>Ecdysozoa</taxon>
        <taxon>Arthropoda</taxon>
        <taxon>Hexapoda</taxon>
        <taxon>Insecta</taxon>
        <taxon>Pterygota</taxon>
        <taxon>Neoptera</taxon>
        <taxon>Paraneoptera</taxon>
        <taxon>Hemiptera</taxon>
        <taxon>Sternorrhyncha</taxon>
        <taxon>Aphidomorpha</taxon>
        <taxon>Aphidoidea</taxon>
        <taxon>Aphididae</taxon>
        <taxon>Macrosiphini</taxon>
        <taxon>Acyrthosiphon</taxon>
    </lineage>
</organism>
<evidence type="ECO:0000313" key="2">
    <source>
        <dbReference type="Proteomes" id="UP000007819"/>
    </source>
</evidence>
<reference evidence="1" key="2">
    <citation type="submission" date="2022-06" db="UniProtKB">
        <authorList>
            <consortium name="EnsemblMetazoa"/>
        </authorList>
    </citation>
    <scope>IDENTIFICATION</scope>
</reference>
<sequence>MPKKPYVYGKTTQIDRLVECYKQMYLNELAVKKPENGIQLQEDNYYDPNRVLSKREIDPSEFDNILNKIYHKQYQTSNDFYKIINALKKELVHNVYMQNRVNALAEKDLKRKLDEPLKTFVFNWAPDHSKEFFRSVSEFCATYGSNPETIEMHKVKNSQ</sequence>